<evidence type="ECO:0008006" key="3">
    <source>
        <dbReference type="Google" id="ProtNLM"/>
    </source>
</evidence>
<proteinExistence type="predicted"/>
<reference evidence="1" key="1">
    <citation type="submission" date="2016-10" db="EMBL/GenBank/DDBJ databases">
        <authorList>
            <person name="Benchimol M."/>
            <person name="Almeida L.G."/>
            <person name="Vasconcelos A.T."/>
            <person name="Perreira-Neves A."/>
            <person name="Rosa I.A."/>
            <person name="Tasca T."/>
            <person name="Bogo M.R."/>
            <person name="de Souza W."/>
        </authorList>
    </citation>
    <scope>NUCLEOTIDE SEQUENCE [LARGE SCALE GENOMIC DNA]</scope>
    <source>
        <strain evidence="1">K</strain>
    </source>
</reference>
<evidence type="ECO:0000313" key="2">
    <source>
        <dbReference type="Proteomes" id="UP000179807"/>
    </source>
</evidence>
<dbReference type="AlphaFoldDB" id="A0A1J4KVL7"/>
<comment type="caution">
    <text evidence="1">The sequence shown here is derived from an EMBL/GenBank/DDBJ whole genome shotgun (WGS) entry which is preliminary data.</text>
</comment>
<dbReference type="Proteomes" id="UP000179807">
    <property type="component" value="Unassembled WGS sequence"/>
</dbReference>
<evidence type="ECO:0000313" key="1">
    <source>
        <dbReference type="EMBL" id="OHT15353.1"/>
    </source>
</evidence>
<keyword evidence="2" id="KW-1185">Reference proteome</keyword>
<protein>
    <recommendedName>
        <fullName evidence="3">VASt domain-containing protein</fullName>
    </recommendedName>
</protein>
<accession>A0A1J4KVL7</accession>
<name>A0A1J4KVL7_9EUKA</name>
<dbReference type="GeneID" id="94849065"/>
<organism evidence="1 2">
    <name type="scientific">Tritrichomonas foetus</name>
    <dbReference type="NCBI Taxonomy" id="1144522"/>
    <lineage>
        <taxon>Eukaryota</taxon>
        <taxon>Metamonada</taxon>
        <taxon>Parabasalia</taxon>
        <taxon>Tritrichomonadida</taxon>
        <taxon>Tritrichomonadidae</taxon>
        <taxon>Tritrichomonas</taxon>
    </lineage>
</organism>
<dbReference type="RefSeq" id="XP_068368489.1">
    <property type="nucleotide sequence ID" value="XM_068514361.1"/>
</dbReference>
<dbReference type="EMBL" id="MLAK01000231">
    <property type="protein sequence ID" value="OHT15353.1"/>
    <property type="molecule type" value="Genomic_DNA"/>
</dbReference>
<dbReference type="OrthoDB" id="10485550at2759"/>
<sequence length="284" mass="32558">MREIFQYTHPNISASEYAKRNLRNSDVDRALANSNGYDLKEWFYNREDSCTIRFLINVHWTDPIQHIIGTSELTVNEKRKFYLNETPIHVKSTIRTTVSYITAKISHLIEDRPNGCIEEISIEVNYSGGTFKDQIEQNFFDAILPLICIGKQNADTPKALVVSPRKFQAYHFIHEQLEQLKASSQYYSDVVEQSRLKRTQLTLPSADQIARITEIVDPSNFSIQTELNQLTEEAERTMKIVGEIKRARQQTENSSSLPIFVLASCAAVAFLVVSRTNGNHDVRK</sequence>
<gene>
    <name evidence="1" type="ORF">TRFO_42549</name>
</gene>
<dbReference type="VEuPathDB" id="TrichDB:TRFO_42549"/>